<dbReference type="GO" id="GO:0031380">
    <property type="term" value="C:nuclear RNA-directed RNA polymerase complex"/>
    <property type="evidence" value="ECO:0007669"/>
    <property type="project" value="TreeGrafter"/>
</dbReference>
<dbReference type="Gene3D" id="3.40.50.300">
    <property type="entry name" value="P-loop containing nucleotide triphosphate hydrolases"/>
    <property type="match status" value="3"/>
</dbReference>
<keyword evidence="1" id="KW-0378">Hydrolase</keyword>
<organism evidence="5 6">
    <name type="scientific">Aspergillus terreus</name>
    <dbReference type="NCBI Taxonomy" id="33178"/>
    <lineage>
        <taxon>Eukaryota</taxon>
        <taxon>Fungi</taxon>
        <taxon>Dikarya</taxon>
        <taxon>Ascomycota</taxon>
        <taxon>Pezizomycotina</taxon>
        <taxon>Eurotiomycetes</taxon>
        <taxon>Eurotiomycetidae</taxon>
        <taxon>Eurotiales</taxon>
        <taxon>Aspergillaceae</taxon>
        <taxon>Aspergillus</taxon>
        <taxon>Aspergillus subgen. Circumdati</taxon>
    </lineage>
</organism>
<comment type="caution">
    <text evidence="5">The sequence shown here is derived from an EMBL/GenBank/DDBJ whole genome shotgun (WGS) entry which is preliminary data.</text>
</comment>
<feature type="domain" description="DNA2/NAM7 helicase-like C-terminal" evidence="3">
    <location>
        <begin position="690"/>
        <end position="874"/>
    </location>
</feature>
<dbReference type="FunFam" id="3.40.50.300:FF:001366">
    <property type="entry name" value="ATP binding protein, putative"/>
    <property type="match status" value="1"/>
</dbReference>
<dbReference type="InterPro" id="IPR057373">
    <property type="entry name" value="ZNFX1"/>
</dbReference>
<name>A0A5M3Z6Q1_ASPTE</name>
<dbReference type="CDD" id="cd18808">
    <property type="entry name" value="SF1_C_Upf1"/>
    <property type="match status" value="1"/>
</dbReference>
<dbReference type="Pfam" id="PF25396">
    <property type="entry name" value="ZNFX1"/>
    <property type="match status" value="1"/>
</dbReference>
<dbReference type="Proteomes" id="UP000452235">
    <property type="component" value="Unassembled WGS sequence"/>
</dbReference>
<keyword evidence="1" id="KW-0067">ATP-binding</keyword>
<keyword evidence="1" id="KW-0347">Helicase</keyword>
<dbReference type="Pfam" id="PF13087">
    <property type="entry name" value="AAA_12"/>
    <property type="match status" value="1"/>
</dbReference>
<dbReference type="OrthoDB" id="409395at2759"/>
<dbReference type="InterPro" id="IPR041677">
    <property type="entry name" value="DNA2/NAM7_AAA_11"/>
</dbReference>
<evidence type="ECO:0000259" key="3">
    <source>
        <dbReference type="Pfam" id="PF13087"/>
    </source>
</evidence>
<dbReference type="CDD" id="cd06008">
    <property type="entry name" value="NF-X1-zinc-finger"/>
    <property type="match status" value="1"/>
</dbReference>
<dbReference type="InterPro" id="IPR041679">
    <property type="entry name" value="DNA2/NAM7-like_C"/>
</dbReference>
<keyword evidence="1" id="KW-0547">Nucleotide-binding</keyword>
<evidence type="ECO:0000259" key="2">
    <source>
        <dbReference type="Pfam" id="PF13086"/>
    </source>
</evidence>
<keyword evidence="6" id="KW-1185">Reference proteome</keyword>
<evidence type="ECO:0000256" key="1">
    <source>
        <dbReference type="ARBA" id="ARBA00022806"/>
    </source>
</evidence>
<dbReference type="VEuPathDB" id="FungiDB:ATEG_06558"/>
<protein>
    <submittedName>
        <fullName evidence="5">ATP binding protein</fullName>
    </submittedName>
</protein>
<dbReference type="AlphaFoldDB" id="A0A5M3Z6Q1"/>
<dbReference type="InterPro" id="IPR045055">
    <property type="entry name" value="DNA2/NAM7-like"/>
</dbReference>
<accession>A0A5M3Z6Q1</accession>
<dbReference type="GO" id="GO:0031048">
    <property type="term" value="P:regulatory ncRNA-mediated heterochromatin formation"/>
    <property type="evidence" value="ECO:0007669"/>
    <property type="project" value="TreeGrafter"/>
</dbReference>
<dbReference type="EMBL" id="BLJY01000008">
    <property type="protein sequence ID" value="GFF18361.1"/>
    <property type="molecule type" value="Genomic_DNA"/>
</dbReference>
<dbReference type="PANTHER" id="PTHR10887">
    <property type="entry name" value="DNA2/NAM7 HELICASE FAMILY"/>
    <property type="match status" value="1"/>
</dbReference>
<dbReference type="InterPro" id="IPR027417">
    <property type="entry name" value="P-loop_NTPase"/>
</dbReference>
<dbReference type="InterPro" id="IPR047187">
    <property type="entry name" value="SF1_C_Upf1"/>
</dbReference>
<dbReference type="PANTHER" id="PTHR10887:SF341">
    <property type="entry name" value="NFX1-TYPE ZINC FINGER-CONTAINING PROTEIN 1"/>
    <property type="match status" value="1"/>
</dbReference>
<gene>
    <name evidence="5" type="ORF">ATEIFO6365_0008030500</name>
</gene>
<dbReference type="GO" id="GO:0004386">
    <property type="term" value="F:helicase activity"/>
    <property type="evidence" value="ECO:0007669"/>
    <property type="project" value="InterPro"/>
</dbReference>
<feature type="domain" description="ZNFX1" evidence="4">
    <location>
        <begin position="121"/>
        <end position="229"/>
    </location>
</feature>
<evidence type="ECO:0000313" key="6">
    <source>
        <dbReference type="Proteomes" id="UP000452235"/>
    </source>
</evidence>
<dbReference type="SUPFAM" id="SSF52540">
    <property type="entry name" value="P-loop containing nucleoside triphosphate hydrolases"/>
    <property type="match status" value="1"/>
</dbReference>
<evidence type="ECO:0000313" key="5">
    <source>
        <dbReference type="EMBL" id="GFF18361.1"/>
    </source>
</evidence>
<dbReference type="Pfam" id="PF13086">
    <property type="entry name" value="AAA_11"/>
    <property type="match status" value="1"/>
</dbReference>
<sequence>MSGDSNIGGWAHVGEYQIRKRTVSLNTGPIALANKDIQTYYDQPDLEAAEPWALKPEIPSAEEILGTDSGDTVDLAPNNIDGPWISKEAYLRTHYNLLREDSVAPLRDAVAYVRERPHMMDSKDVSIYDKVYVVGLTFAQQGLGFRIQFSTQRSGKRIVWEYTKRLISGTVVALSPAVDAFQTKCVLAVVAARPLETVQRQPPMIDIYFARPDEADFDPHQEWIMVEAKTGYYEASRHTMTALQKMSREKFPLADNICFLMQNVEPPPYIQQNPVLELQSAIDENESDGKVDVLDGWPYSPTGDLDSTQWEALHQVLTKSLTIVQGPPGTGKTFVSVMALKVLIANMKPGDPPIIVSSQTNHALDQLLVHISRFEPGYIRLGSRSSDLEIKKRTLFNVRKNQPTVPVHGSILGSARGKQRSVQQSIMALLKPFDLESSNAPIPSSLFFNYGLLTQSQYDSLSKGAKDWIRPGDRDDADPISAWLGDQLVGFRVTYAADNFGFAEDEIDLEYEQLKELEAEHGVEEDDFDTLRGDYIHIGEGFQGFRGNDRALEYHKYSDLWRIPVKERGAVYNVLRKLAKERILGQFRHFVSEYMRNCKSIQIGRWERDNLVLQTAKVIGVTATGLSKYRGLISSLNPRIVLIEEAAEVIEAPIAAACLQSVQHMILVGDHQQLKGHCAVEELGGEPFFLDMSMFERLIRNGLEYVTLREQRRMALEIRRLLTPIYGELQDHESVHHRPGIPGMGNVRSFFFSHDWPETSDSLSSKMNETEAEMIVGFYVHLVLSGVPVKDITILTFYNGQRKKLLKLLRSNSYLQGQYVKVVTVDSYQGEENEIVILSLVRSGQKSIGFLAVENRVCVALSRARSGFFMFGNARTVASANPLWREVLRLMESQRSPQPLVSTQLPLTCSSHGNTIYKKDPSDWSDTNGGCSVPCEETLECGHRCPMLCHGFSHDRVQCDKRCDRPMRCGHFCSQLCSKEHTCICKCPVAEEQATELIEIDRLLLY</sequence>
<proteinExistence type="predicted"/>
<evidence type="ECO:0000259" key="4">
    <source>
        <dbReference type="Pfam" id="PF25396"/>
    </source>
</evidence>
<reference evidence="5 6" key="1">
    <citation type="submission" date="2020-01" db="EMBL/GenBank/DDBJ databases">
        <title>Aspergillus terreus IFO 6365 whole genome shotgun sequence.</title>
        <authorList>
            <person name="Kanamasa S."/>
            <person name="Takahashi H."/>
        </authorList>
    </citation>
    <scope>NUCLEOTIDE SEQUENCE [LARGE SCALE GENOMIC DNA]</scope>
    <source>
        <strain evidence="5 6">IFO 6365</strain>
    </source>
</reference>
<feature type="domain" description="DNA2/NAM7 helicase helicase" evidence="2">
    <location>
        <begin position="305"/>
        <end position="675"/>
    </location>
</feature>